<evidence type="ECO:0000256" key="5">
    <source>
        <dbReference type="ARBA" id="ARBA00023136"/>
    </source>
</evidence>
<evidence type="ECO:0000256" key="3">
    <source>
        <dbReference type="ARBA" id="ARBA00022692"/>
    </source>
</evidence>
<accession>A0A350P376</accession>
<dbReference type="STRING" id="589873.EP12_16580"/>
<evidence type="ECO:0000256" key="2">
    <source>
        <dbReference type="ARBA" id="ARBA00022475"/>
    </source>
</evidence>
<comment type="subcellular location">
    <subcellularLocation>
        <location evidence="1">Cell membrane</location>
        <topology evidence="1">Single-pass membrane protein</topology>
    </subcellularLocation>
</comment>
<comment type="caution">
    <text evidence="8">The sequence shown here is derived from an EMBL/GenBank/DDBJ whole genome shotgun (WGS) entry which is preliminary data.</text>
</comment>
<feature type="transmembrane region" description="Helical" evidence="6">
    <location>
        <begin position="12"/>
        <end position="29"/>
    </location>
</feature>
<sequence>MKMPTEKRIYRDLDAAVISGVCAGVARYLDVDTLWVRVAAAAALIFVPFIALVAYFAAVVLLPRIA</sequence>
<reference evidence="8 9" key="1">
    <citation type="journal article" date="2018" name="Nat. Biotechnol.">
        <title>A standardized bacterial taxonomy based on genome phylogeny substantially revises the tree of life.</title>
        <authorList>
            <person name="Parks D.H."/>
            <person name="Chuvochina M."/>
            <person name="Waite D.W."/>
            <person name="Rinke C."/>
            <person name="Skarshewski A."/>
            <person name="Chaumeil P.A."/>
            <person name="Hugenholtz P."/>
        </authorList>
    </citation>
    <scope>NUCLEOTIDE SEQUENCE [LARGE SCALE GENOMIC DNA]</scope>
    <source>
        <strain evidence="8">UBA11978</strain>
    </source>
</reference>
<dbReference type="InterPro" id="IPR007168">
    <property type="entry name" value="Phageshock_PspC_N"/>
</dbReference>
<evidence type="ECO:0000313" key="9">
    <source>
        <dbReference type="Proteomes" id="UP000263517"/>
    </source>
</evidence>
<name>A0A350P376_9ALTE</name>
<evidence type="ECO:0000256" key="4">
    <source>
        <dbReference type="ARBA" id="ARBA00022989"/>
    </source>
</evidence>
<dbReference type="InterPro" id="IPR052027">
    <property type="entry name" value="PspC"/>
</dbReference>
<dbReference type="OrthoDB" id="5772680at2"/>
<proteinExistence type="predicted"/>
<dbReference type="Proteomes" id="UP000263517">
    <property type="component" value="Unassembled WGS sequence"/>
</dbReference>
<dbReference type="Pfam" id="PF04024">
    <property type="entry name" value="PspC"/>
    <property type="match status" value="1"/>
</dbReference>
<feature type="transmembrane region" description="Helical" evidence="6">
    <location>
        <begin position="35"/>
        <end position="62"/>
    </location>
</feature>
<evidence type="ECO:0000259" key="7">
    <source>
        <dbReference type="Pfam" id="PF04024"/>
    </source>
</evidence>
<evidence type="ECO:0000256" key="6">
    <source>
        <dbReference type="SAM" id="Phobius"/>
    </source>
</evidence>
<keyword evidence="5 6" id="KW-0472">Membrane</keyword>
<protein>
    <submittedName>
        <fullName evidence="8">PspC domain-containing protein</fullName>
    </submittedName>
</protein>
<evidence type="ECO:0000313" key="8">
    <source>
        <dbReference type="EMBL" id="HAW75743.1"/>
    </source>
</evidence>
<dbReference type="EMBL" id="DNAN01000291">
    <property type="protein sequence ID" value="HAW75743.1"/>
    <property type="molecule type" value="Genomic_DNA"/>
</dbReference>
<keyword evidence="3 6" id="KW-0812">Transmembrane</keyword>
<dbReference type="PANTHER" id="PTHR33885:SF3">
    <property type="entry name" value="PHAGE SHOCK PROTEIN C"/>
    <property type="match status" value="1"/>
</dbReference>
<gene>
    <name evidence="8" type="ORF">DCW74_08415</name>
</gene>
<feature type="domain" description="Phage shock protein PspC N-terminal" evidence="7">
    <location>
        <begin position="7"/>
        <end position="63"/>
    </location>
</feature>
<evidence type="ECO:0000256" key="1">
    <source>
        <dbReference type="ARBA" id="ARBA00004162"/>
    </source>
</evidence>
<dbReference type="PANTHER" id="PTHR33885">
    <property type="entry name" value="PHAGE SHOCK PROTEIN C"/>
    <property type="match status" value="1"/>
</dbReference>
<dbReference type="AlphaFoldDB" id="A0A350P376"/>
<dbReference type="GO" id="GO:0005886">
    <property type="term" value="C:plasma membrane"/>
    <property type="evidence" value="ECO:0007669"/>
    <property type="project" value="UniProtKB-SubCell"/>
</dbReference>
<keyword evidence="4 6" id="KW-1133">Transmembrane helix</keyword>
<dbReference type="RefSeq" id="WP_081869521.1">
    <property type="nucleotide sequence ID" value="NZ_CAJXAX010000033.1"/>
</dbReference>
<organism evidence="8 9">
    <name type="scientific">Alteromonas australica</name>
    <dbReference type="NCBI Taxonomy" id="589873"/>
    <lineage>
        <taxon>Bacteria</taxon>
        <taxon>Pseudomonadati</taxon>
        <taxon>Pseudomonadota</taxon>
        <taxon>Gammaproteobacteria</taxon>
        <taxon>Alteromonadales</taxon>
        <taxon>Alteromonadaceae</taxon>
        <taxon>Alteromonas/Salinimonas group</taxon>
        <taxon>Alteromonas</taxon>
    </lineage>
</organism>
<keyword evidence="2" id="KW-1003">Cell membrane</keyword>